<dbReference type="GO" id="GO:0008168">
    <property type="term" value="F:methyltransferase activity"/>
    <property type="evidence" value="ECO:0007669"/>
    <property type="project" value="UniProtKB-KW"/>
</dbReference>
<evidence type="ECO:0000313" key="3">
    <source>
        <dbReference type="Proteomes" id="UP000198397"/>
    </source>
</evidence>
<dbReference type="Pfam" id="PF05050">
    <property type="entry name" value="Methyltransf_21"/>
    <property type="match status" value="1"/>
</dbReference>
<proteinExistence type="predicted"/>
<evidence type="ECO:0000313" key="2">
    <source>
        <dbReference type="EMBL" id="SNR61067.1"/>
    </source>
</evidence>
<dbReference type="PANTHER" id="PTHR34203">
    <property type="entry name" value="METHYLTRANSFERASE, FKBM FAMILY PROTEIN"/>
    <property type="match status" value="1"/>
</dbReference>
<dbReference type="NCBIfam" id="TIGR01444">
    <property type="entry name" value="fkbM_fam"/>
    <property type="match status" value="1"/>
</dbReference>
<gene>
    <name evidence="2" type="ORF">SAMN06264855_12127</name>
</gene>
<keyword evidence="2" id="KW-0489">Methyltransferase</keyword>
<keyword evidence="2" id="KW-0808">Transferase</keyword>
<dbReference type="InterPro" id="IPR052514">
    <property type="entry name" value="SAM-dependent_MTase"/>
</dbReference>
<dbReference type="InterPro" id="IPR029063">
    <property type="entry name" value="SAM-dependent_MTases_sf"/>
</dbReference>
<dbReference type="SUPFAM" id="SSF53335">
    <property type="entry name" value="S-adenosyl-L-methionine-dependent methyltransferases"/>
    <property type="match status" value="1"/>
</dbReference>
<keyword evidence="3" id="KW-1185">Reference proteome</keyword>
<dbReference type="GO" id="GO:0032259">
    <property type="term" value="P:methylation"/>
    <property type="evidence" value="ECO:0007669"/>
    <property type="project" value="UniProtKB-KW"/>
</dbReference>
<evidence type="ECO:0000259" key="1">
    <source>
        <dbReference type="Pfam" id="PF05050"/>
    </source>
</evidence>
<feature type="domain" description="Methyltransferase FkbM" evidence="1">
    <location>
        <begin position="86"/>
        <end position="253"/>
    </location>
</feature>
<protein>
    <submittedName>
        <fullName evidence="2">Methyltransferase, FkbM family</fullName>
    </submittedName>
</protein>
<dbReference type="EMBL" id="FZNQ01000021">
    <property type="protein sequence ID" value="SNR61067.1"/>
    <property type="molecule type" value="Genomic_DNA"/>
</dbReference>
<dbReference type="InterPro" id="IPR006342">
    <property type="entry name" value="FkbM_mtfrase"/>
</dbReference>
<dbReference type="OrthoDB" id="275825at2157"/>
<dbReference type="Gene3D" id="3.40.50.150">
    <property type="entry name" value="Vaccinia Virus protein VP39"/>
    <property type="match status" value="1"/>
</dbReference>
<dbReference type="RefSeq" id="WP_089385703.1">
    <property type="nucleotide sequence ID" value="NZ_FZNQ01000021.1"/>
</dbReference>
<organism evidence="2 3">
    <name type="scientific">Halorubrum vacuolatum</name>
    <name type="common">Natronobacterium vacuolatum</name>
    <dbReference type="NCBI Taxonomy" id="63740"/>
    <lineage>
        <taxon>Archaea</taxon>
        <taxon>Methanobacteriati</taxon>
        <taxon>Methanobacteriota</taxon>
        <taxon>Stenosarchaea group</taxon>
        <taxon>Halobacteria</taxon>
        <taxon>Halobacteriales</taxon>
        <taxon>Haloferacaceae</taxon>
        <taxon>Halorubrum</taxon>
    </lineage>
</organism>
<name>A0A238XQ38_HALVU</name>
<sequence>MTEGEKSSTETLHEDIRELIYNNSDSIGMRYSTVDVEGSTLLVDLNDPGISRDIWIHGTREPITTRAYQNQLEDVSNEVENVNVVDIGSNIGYYAFQPIAKLEDDVNVIAIEPDRANFALLKSSVLLNGYEQQVLPILGAVGDSEEERPMYVSNHSNLHSFKETHKNREKTVDTKNMVVHPLEDYLDESGFDATDINVVRMDVEGYEYEVLRGAKDIFNLDQPFLIQLEIHPGFLEEEQTRFIIDFLKENGFEIVSSAQKDEPLHLDSLDQIADHYFSELVLRR</sequence>
<dbReference type="AlphaFoldDB" id="A0A238XQ38"/>
<reference evidence="2 3" key="1">
    <citation type="submission" date="2017-06" db="EMBL/GenBank/DDBJ databases">
        <authorList>
            <person name="Kim H.J."/>
            <person name="Triplett B.A."/>
        </authorList>
    </citation>
    <scope>NUCLEOTIDE SEQUENCE [LARGE SCALE GENOMIC DNA]</scope>
    <source>
        <strain evidence="2 3">DSM 8800</strain>
    </source>
</reference>
<dbReference type="PANTHER" id="PTHR34203:SF15">
    <property type="entry name" value="SLL1173 PROTEIN"/>
    <property type="match status" value="1"/>
</dbReference>
<accession>A0A238XQ38</accession>
<dbReference type="Proteomes" id="UP000198397">
    <property type="component" value="Unassembled WGS sequence"/>
</dbReference>